<protein>
    <submittedName>
        <fullName evidence="2">Uncharacterized protein</fullName>
    </submittedName>
</protein>
<dbReference type="VEuPathDB" id="FungiDB:CC77DRAFT_1050771"/>
<feature type="compositionally biased region" description="Basic residues" evidence="1">
    <location>
        <begin position="263"/>
        <end position="278"/>
    </location>
</feature>
<evidence type="ECO:0000313" key="2">
    <source>
        <dbReference type="EMBL" id="RYN79197.1"/>
    </source>
</evidence>
<sequence>MQDTHSAGMDFDFDKHIKEMEAQNYEEDVKDHAECDFVGNDSHEDLLASSKADQAATARLAHPNAPPRQCDLGIRAKISLHEPQNLQNLFVVTREIDNMGDVGSEGLVLTCWVVRTQYTTHCRIDNGKDKYGDDWEESFSSRIEEADDITATDMMQHKDDESEGFVDYDIRDMGKGLLKHPKEKPLPGPGQLLVLLLGNMASGFPNLMTPTSGQLTGTMGSMYLTTPASTYPRSPVTPGRIGPPSTQKRGVTSATSFSSKLTPSKKSKKGEKTRARKALKVKIPDGKKNVNAIHTIVRGRNVIRTSRCSLKVHMHNSYFPSFPSLAGGGLGGRGADAQNPKHQHHHGQGQGPATQSRPSLIIELKATVLSDRDRHGRVTIGKNYIRAADSGLPSLSSSQHLSTNMAIKAGDRVTTVPGSLPTMISDWKRRTTGNTFYDSRTSASNLHK</sequence>
<dbReference type="EMBL" id="PDXD01000006">
    <property type="protein sequence ID" value="RYN79197.1"/>
    <property type="molecule type" value="Genomic_DNA"/>
</dbReference>
<dbReference type="Proteomes" id="UP000291422">
    <property type="component" value="Unassembled WGS sequence"/>
</dbReference>
<feature type="region of interest" description="Disordered" evidence="1">
    <location>
        <begin position="226"/>
        <end position="278"/>
    </location>
</feature>
<evidence type="ECO:0000313" key="3">
    <source>
        <dbReference type="Proteomes" id="UP000291422"/>
    </source>
</evidence>
<dbReference type="VEuPathDB" id="FungiDB:CC77DRAFT_1062204"/>
<comment type="caution">
    <text evidence="2">The sequence shown here is derived from an EMBL/GenBank/DDBJ whole genome shotgun (WGS) entry which is preliminary data.</text>
</comment>
<feature type="compositionally biased region" description="Polar residues" evidence="1">
    <location>
        <begin position="244"/>
        <end position="254"/>
    </location>
</feature>
<gene>
    <name evidence="2" type="ORF">AA0117_g3914</name>
</gene>
<accession>A0A4Q4NLD2</accession>
<proteinExistence type="predicted"/>
<dbReference type="AlphaFoldDB" id="A0A4Q4NLD2"/>
<name>A0A4Q4NLD2_ALTAL</name>
<reference evidence="3" key="1">
    <citation type="journal article" date="2019" name="bioRxiv">
        <title>Genomics, evolutionary history and diagnostics of the Alternaria alternata species group including apple and Asian pear pathotypes.</title>
        <authorList>
            <person name="Armitage A.D."/>
            <person name="Cockerton H.M."/>
            <person name="Sreenivasaprasad S."/>
            <person name="Woodhall J.W."/>
            <person name="Lane C.R."/>
            <person name="Harrison R.J."/>
            <person name="Clarkson J.P."/>
        </authorList>
    </citation>
    <scope>NUCLEOTIDE SEQUENCE [LARGE SCALE GENOMIC DNA]</scope>
    <source>
        <strain evidence="3">FERA 1177</strain>
    </source>
</reference>
<evidence type="ECO:0000256" key="1">
    <source>
        <dbReference type="SAM" id="MobiDB-lite"/>
    </source>
</evidence>
<organism evidence="2 3">
    <name type="scientific">Alternaria alternata</name>
    <name type="common">Alternaria rot fungus</name>
    <name type="synonym">Torula alternata</name>
    <dbReference type="NCBI Taxonomy" id="5599"/>
    <lineage>
        <taxon>Eukaryota</taxon>
        <taxon>Fungi</taxon>
        <taxon>Dikarya</taxon>
        <taxon>Ascomycota</taxon>
        <taxon>Pezizomycotina</taxon>
        <taxon>Dothideomycetes</taxon>
        <taxon>Pleosporomycetidae</taxon>
        <taxon>Pleosporales</taxon>
        <taxon>Pleosporineae</taxon>
        <taxon>Pleosporaceae</taxon>
        <taxon>Alternaria</taxon>
        <taxon>Alternaria sect. Alternaria</taxon>
        <taxon>Alternaria alternata complex</taxon>
    </lineage>
</organism>
<feature type="region of interest" description="Disordered" evidence="1">
    <location>
        <begin position="329"/>
        <end position="357"/>
    </location>
</feature>